<dbReference type="RefSeq" id="WP_135660342.1">
    <property type="nucleotide sequence ID" value="NZ_JAJUFJ010000008.1"/>
</dbReference>
<sequence length="66" mass="7433">MSDEDKRKLKLQDEDSFFDSECVVSSMDCTGLIQTPPANNDEAEAYTDIYDIPKPVNNIPNGLQHE</sequence>
<dbReference type="EMBL" id="SRMQ01000009">
    <property type="protein sequence ID" value="TGJ76017.1"/>
    <property type="molecule type" value="Genomic_DNA"/>
</dbReference>
<protein>
    <submittedName>
        <fullName evidence="1">Uncharacterized protein</fullName>
    </submittedName>
</protein>
<organism evidence="1 2">
    <name type="scientific">Caproiciproducens galactitolivorans</name>
    <dbReference type="NCBI Taxonomy" id="642589"/>
    <lineage>
        <taxon>Bacteria</taxon>
        <taxon>Bacillati</taxon>
        <taxon>Bacillota</taxon>
        <taxon>Clostridia</taxon>
        <taxon>Eubacteriales</taxon>
        <taxon>Acutalibacteraceae</taxon>
        <taxon>Caproiciproducens</taxon>
    </lineage>
</organism>
<dbReference type="AlphaFoldDB" id="A0A4Z0XZP1"/>
<dbReference type="OrthoDB" id="1976175at2"/>
<comment type="caution">
    <text evidence="1">The sequence shown here is derived from an EMBL/GenBank/DDBJ whole genome shotgun (WGS) entry which is preliminary data.</text>
</comment>
<proteinExistence type="predicted"/>
<gene>
    <name evidence="1" type="ORF">CAGA_19930</name>
</gene>
<keyword evidence="2" id="KW-1185">Reference proteome</keyword>
<reference evidence="1 2" key="1">
    <citation type="submission" date="2019-04" db="EMBL/GenBank/DDBJ databases">
        <authorList>
            <person name="Poehlein A."/>
            <person name="Bengelsdorf F.R."/>
            <person name="Duerre P."/>
            <person name="Daniel R."/>
        </authorList>
    </citation>
    <scope>NUCLEOTIDE SEQUENCE [LARGE SCALE GENOMIC DNA]</scope>
    <source>
        <strain evidence="1 2">BS-1</strain>
    </source>
</reference>
<accession>A0A4Z0XZP1</accession>
<name>A0A4Z0XZP1_9FIRM</name>
<dbReference type="Proteomes" id="UP000297714">
    <property type="component" value="Unassembled WGS sequence"/>
</dbReference>
<evidence type="ECO:0000313" key="1">
    <source>
        <dbReference type="EMBL" id="TGJ76017.1"/>
    </source>
</evidence>
<evidence type="ECO:0000313" key="2">
    <source>
        <dbReference type="Proteomes" id="UP000297714"/>
    </source>
</evidence>